<dbReference type="InterPro" id="IPR017853">
    <property type="entry name" value="GH"/>
</dbReference>
<dbReference type="InterPro" id="IPR026585">
    <property type="entry name" value="GlgE"/>
</dbReference>
<evidence type="ECO:0000313" key="9">
    <source>
        <dbReference type="Proteomes" id="UP001139031"/>
    </source>
</evidence>
<feature type="active site" description="Proton donor" evidence="6">
    <location>
        <position position="416"/>
    </location>
</feature>
<dbReference type="Gene3D" id="3.20.20.80">
    <property type="entry name" value="Glycosidases"/>
    <property type="match status" value="1"/>
</dbReference>
<feature type="site" description="Transition state stabilizer" evidence="6">
    <location>
        <position position="474"/>
    </location>
</feature>
<proteinExistence type="inferred from homology"/>
<dbReference type="InterPro" id="IPR013780">
    <property type="entry name" value="Glyco_hydro_b"/>
</dbReference>
<comment type="function">
    <text evidence="6">Maltosyltransferase that uses maltose 1-phosphate (M1P) as the sugar donor to elongate linear or branched alpha-(1-&gt;4)-glucans. Is involved in a branched alpha-glucan biosynthetic pathway from trehalose, together with TreS, Mak and GlgB.</text>
</comment>
<dbReference type="InterPro" id="IPR013783">
    <property type="entry name" value="Ig-like_fold"/>
</dbReference>
<gene>
    <name evidence="6" type="primary">glgE</name>
    <name evidence="8" type="ORF">K7C98_04470</name>
</gene>
<evidence type="ECO:0000256" key="6">
    <source>
        <dbReference type="HAMAP-Rule" id="MF_02124"/>
    </source>
</evidence>
<dbReference type="EMBL" id="JAIRAU010000001">
    <property type="protein sequence ID" value="MBZ5708500.1"/>
    <property type="molecule type" value="Genomic_DNA"/>
</dbReference>
<keyword evidence="9" id="KW-1185">Reference proteome</keyword>
<evidence type="ECO:0000256" key="3">
    <source>
        <dbReference type="ARBA" id="ARBA00022679"/>
    </source>
</evidence>
<evidence type="ECO:0000256" key="4">
    <source>
        <dbReference type="ARBA" id="ARBA00023277"/>
    </source>
</evidence>
<dbReference type="InterPro" id="IPR006047">
    <property type="entry name" value="GH13_cat_dom"/>
</dbReference>
<comment type="caution">
    <text evidence="8">The sequence shown here is derived from an EMBL/GenBank/DDBJ whole genome shotgun (WGS) entry which is preliminary data.</text>
</comment>
<evidence type="ECO:0000259" key="7">
    <source>
        <dbReference type="SMART" id="SM00642"/>
    </source>
</evidence>
<dbReference type="InterPro" id="IPR021828">
    <property type="entry name" value="GlgE_dom_N/S"/>
</dbReference>
<feature type="binding site" evidence="6">
    <location>
        <position position="316"/>
    </location>
    <ligand>
        <name>alpha-maltose 1-phosphate</name>
        <dbReference type="ChEBI" id="CHEBI:63576"/>
    </ligand>
</feature>
<dbReference type="SMART" id="SM00642">
    <property type="entry name" value="Aamy"/>
    <property type="match status" value="1"/>
</dbReference>
<comment type="subunit">
    <text evidence="1 6">Homodimer.</text>
</comment>
<dbReference type="RefSeq" id="WP_224190248.1">
    <property type="nucleotide sequence ID" value="NZ_JAIRAU010000001.1"/>
</dbReference>
<dbReference type="HAMAP" id="MF_02124">
    <property type="entry name" value="GlgE"/>
    <property type="match status" value="1"/>
</dbReference>
<evidence type="ECO:0000313" key="8">
    <source>
        <dbReference type="EMBL" id="MBZ5708500.1"/>
    </source>
</evidence>
<dbReference type="CDD" id="cd11344">
    <property type="entry name" value="AmyAc_GlgE_like"/>
    <property type="match status" value="1"/>
</dbReference>
<keyword evidence="2 6" id="KW-0328">Glycosyltransferase</keyword>
<evidence type="ECO:0000256" key="1">
    <source>
        <dbReference type="ARBA" id="ARBA00011738"/>
    </source>
</evidence>
<reference evidence="8" key="1">
    <citation type="submission" date="2021-08" db="EMBL/GenBank/DDBJ databases">
        <authorList>
            <person name="Stevens D.C."/>
        </authorList>
    </citation>
    <scope>NUCLEOTIDE SEQUENCE</scope>
    <source>
        <strain evidence="8">DSM 53165</strain>
    </source>
</reference>
<protein>
    <recommendedName>
        <fullName evidence="6">Alpha-1,4-glucan:maltose-1-phosphate maltosyltransferase</fullName>
        <shortName evidence="6">GMPMT</shortName>
        <ecNumber evidence="6">2.4.99.16</ecNumber>
    </recommendedName>
    <alternativeName>
        <fullName evidence="6">(1-&gt;4)-alpha-D-glucan:maltose-1-phosphate alpha-D-maltosyltransferase</fullName>
    </alternativeName>
</protein>
<dbReference type="Pfam" id="PF11896">
    <property type="entry name" value="GlgE_dom_N_S"/>
    <property type="match status" value="1"/>
</dbReference>
<dbReference type="Gene3D" id="2.60.40.1180">
    <property type="entry name" value="Golgi alpha-mannosidase II"/>
    <property type="match status" value="1"/>
</dbReference>
<organism evidence="8 9">
    <name type="scientific">Nannocystis pusilla</name>
    <dbReference type="NCBI Taxonomy" id="889268"/>
    <lineage>
        <taxon>Bacteria</taxon>
        <taxon>Pseudomonadati</taxon>
        <taxon>Myxococcota</taxon>
        <taxon>Polyangia</taxon>
        <taxon>Nannocystales</taxon>
        <taxon>Nannocystaceae</taxon>
        <taxon>Nannocystis</taxon>
    </lineage>
</organism>
<dbReference type="Gene3D" id="2.60.40.10">
    <property type="entry name" value="Immunoglobulins"/>
    <property type="match status" value="1"/>
</dbReference>
<comment type="similarity">
    <text evidence="6">Belongs to the glycosyl hydrolase 13 family. GlgE subfamily.</text>
</comment>
<dbReference type="PANTHER" id="PTHR47786:SF2">
    <property type="entry name" value="GLYCOSYL HYDROLASE FAMILY 13 CATALYTIC DOMAIN-CONTAINING PROTEIN"/>
    <property type="match status" value="1"/>
</dbReference>
<evidence type="ECO:0000256" key="5">
    <source>
        <dbReference type="ARBA" id="ARBA00048735"/>
    </source>
</evidence>
<sequence>MPSNVVRSPSRTPERIIIEAVSPALDDGRHAVKRIVGDELSVEADIFKDGHDRLAAQARWHGPDGAWHTTPLRYDYDSDRWYARVALDRIGAWGFTIEAWTDRFTTWRVELEKKFAAGQAIHSELLEGAAMVDAAARAAGDGERRLLMRLAAELRDPDRGPAERAVTAQDAELRALMARHHAPEDLTEYGRVLPVHVDRVRARFGGWYEFFPRSCGEPGVHGRFADAERALYRIAAMGFDVVYLPPIHPIGRTSRKGKNNSLVAHPGDVGSPWAIGGEAGGHTAVAPELGTLAEFDRFARTAKSLGLEIALDYALQCSPDHPWLKEHPEWFFVRPDGTIKYAENPPKKYQDIYPLNFWCDDREALWQACKDIVLFWIAHGVTIFRVDNPHTKALAFWEWMIAEVQRQHPEVLFLAEAFTRPKRMRWLAKAGFSQSYTYFTWRTTAEELQEYFTELTQGPMKEFYRGNFFINTPDILPEHLQKGGRPAFRIRLLLAATLAPTYGIYSGYELYENTPLRAGSEEYLDSEKYELRHRDYAVKDSLAAEITALNRLRREHPALQRYDNLSFHPCDNPNILFYLKRAAGPVGDVLVAINCDHSQEQDGWVEVPLEVLGIAADEAYLVEDLVTGERYEWRGSRNYVRLDPAGQPGHLFRLVRNYIDVEVT</sequence>
<evidence type="ECO:0000256" key="2">
    <source>
        <dbReference type="ARBA" id="ARBA00022676"/>
    </source>
</evidence>
<keyword evidence="4 6" id="KW-0119">Carbohydrate metabolism</keyword>
<accession>A0ABS7TJU9</accession>
<comment type="catalytic activity">
    <reaction evidence="5 6">
        <text>alpha-maltose 1-phosphate + [(1-&gt;4)-alpha-D-glucosyl](n) = [(1-&gt;4)-alpha-D-glucosyl](n+2) + phosphate</text>
        <dbReference type="Rhea" id="RHEA:42692"/>
        <dbReference type="Rhea" id="RHEA-COMP:9584"/>
        <dbReference type="Rhea" id="RHEA-COMP:10183"/>
        <dbReference type="ChEBI" id="CHEBI:15444"/>
        <dbReference type="ChEBI" id="CHEBI:43474"/>
        <dbReference type="ChEBI" id="CHEBI:63576"/>
        <dbReference type="EC" id="2.4.99.16"/>
    </reaction>
</comment>
<dbReference type="EC" id="2.4.99.16" evidence="6"/>
<keyword evidence="3 6" id="KW-0808">Transferase</keyword>
<feature type="binding site" evidence="6">
    <location>
        <position position="256"/>
    </location>
    <ligand>
        <name>alpha-maltose 1-phosphate</name>
        <dbReference type="ChEBI" id="CHEBI:63576"/>
    </ligand>
</feature>
<dbReference type="Proteomes" id="UP001139031">
    <property type="component" value="Unassembled WGS sequence"/>
</dbReference>
<dbReference type="SUPFAM" id="SSF51445">
    <property type="entry name" value="(Trans)glycosidases"/>
    <property type="match status" value="1"/>
</dbReference>
<dbReference type="Gene3D" id="1.20.58.80">
    <property type="entry name" value="Phosphotransferase system, lactose/cellobiose-type IIA subunit"/>
    <property type="match status" value="1"/>
</dbReference>
<dbReference type="Pfam" id="PF21702">
    <property type="entry name" value="GLGE_C"/>
    <property type="match status" value="1"/>
</dbReference>
<name>A0ABS7TJU9_9BACT</name>
<feature type="binding site" evidence="6">
    <location>
        <position position="388"/>
    </location>
    <ligand>
        <name>alpha-maltose 1-phosphate</name>
        <dbReference type="ChEBI" id="CHEBI:63576"/>
    </ligand>
</feature>
<feature type="binding site" evidence="6">
    <location>
        <begin position="528"/>
        <end position="529"/>
    </location>
    <ligand>
        <name>alpha-maltose 1-phosphate</name>
        <dbReference type="ChEBI" id="CHEBI:63576"/>
    </ligand>
</feature>
<feature type="domain" description="Glycosyl hydrolase family 13 catalytic" evidence="7">
    <location>
        <begin position="205"/>
        <end position="553"/>
    </location>
</feature>
<feature type="active site" description="Nucleophile" evidence="6">
    <location>
        <position position="387"/>
    </location>
</feature>
<dbReference type="InterPro" id="IPR049171">
    <property type="entry name" value="GLGE_C"/>
</dbReference>
<feature type="binding site" evidence="6">
    <location>
        <position position="351"/>
    </location>
    <ligand>
        <name>alpha-maltose 1-phosphate</name>
        <dbReference type="ChEBI" id="CHEBI:63576"/>
    </ligand>
</feature>
<dbReference type="PANTHER" id="PTHR47786">
    <property type="entry name" value="ALPHA-1,4-GLUCAN:MALTOSE-1-PHOSPHATE MALTOSYLTRANSFERASE"/>
    <property type="match status" value="1"/>
</dbReference>